<dbReference type="OrthoDB" id="9997739at2759"/>
<reference evidence="1" key="1">
    <citation type="journal article" date="2021" name="Nat. Commun.">
        <title>Genetic determinants of endophytism in the Arabidopsis root mycobiome.</title>
        <authorList>
            <person name="Mesny F."/>
            <person name="Miyauchi S."/>
            <person name="Thiergart T."/>
            <person name="Pickel B."/>
            <person name="Atanasova L."/>
            <person name="Karlsson M."/>
            <person name="Huettel B."/>
            <person name="Barry K.W."/>
            <person name="Haridas S."/>
            <person name="Chen C."/>
            <person name="Bauer D."/>
            <person name="Andreopoulos W."/>
            <person name="Pangilinan J."/>
            <person name="LaButti K."/>
            <person name="Riley R."/>
            <person name="Lipzen A."/>
            <person name="Clum A."/>
            <person name="Drula E."/>
            <person name="Henrissat B."/>
            <person name="Kohler A."/>
            <person name="Grigoriev I.V."/>
            <person name="Martin F.M."/>
            <person name="Hacquard S."/>
        </authorList>
    </citation>
    <scope>NUCLEOTIDE SEQUENCE</scope>
    <source>
        <strain evidence="1">MPI-SDFR-AT-0073</strain>
    </source>
</reference>
<evidence type="ECO:0000313" key="1">
    <source>
        <dbReference type="EMBL" id="KAH6643422.1"/>
    </source>
</evidence>
<evidence type="ECO:0000313" key="2">
    <source>
        <dbReference type="Proteomes" id="UP000758603"/>
    </source>
</evidence>
<dbReference type="GeneID" id="70123925"/>
<dbReference type="AlphaFoldDB" id="A0A9P8RF31"/>
<evidence type="ECO:0008006" key="3">
    <source>
        <dbReference type="Google" id="ProtNLM"/>
    </source>
</evidence>
<comment type="caution">
    <text evidence="1">The sequence shown here is derived from an EMBL/GenBank/DDBJ whole genome shotgun (WGS) entry which is preliminary data.</text>
</comment>
<dbReference type="EMBL" id="JAGPXC010000013">
    <property type="protein sequence ID" value="KAH6643422.1"/>
    <property type="molecule type" value="Genomic_DNA"/>
</dbReference>
<dbReference type="Proteomes" id="UP000758603">
    <property type="component" value="Unassembled WGS sequence"/>
</dbReference>
<name>A0A9P8RF31_9PEZI</name>
<gene>
    <name evidence="1" type="ORF">BKA67DRAFT_134774</name>
</gene>
<dbReference type="RefSeq" id="XP_045951352.1">
    <property type="nucleotide sequence ID" value="XM_046095032.1"/>
</dbReference>
<accession>A0A9P8RF31</accession>
<keyword evidence="2" id="KW-1185">Reference proteome</keyword>
<protein>
    <recommendedName>
        <fullName evidence="3">BTB domain-containing protein</fullName>
    </recommendedName>
</protein>
<sequence>MTGQAEEVQSCFVTTISALETGFESIIRSRPVSFVAGNSETEYVLHDGVVARLSKPLNVLVNGMLKEARDRRVEWPEVDEQTFIRFSQWAYTGIYFAADPDIVLYPSDITAALAHDTAETGDPVHMEKVVATNQSNALPAIPQDNAEKPTPYSLASCLRNALGAAPMTCSRGHAFGVVPTIDKLCDKCSRNFRVAICSQKLTPTRKLDTCGLPQYSVCVKCRERLRDSKRLLMATKFVYPTPARPFQARPNREAAEDYSEVFFSHAKLYVVADIYDITLLAKQTLHNLATTLEQFTLYKKRIRDVVILVEYVFKNTQKKDAMRDLLVHYAACFIEELNEDVDFKCTLENCPEFASALIAKMIERLD</sequence>
<organism evidence="1 2">
    <name type="scientific">Truncatella angustata</name>
    <dbReference type="NCBI Taxonomy" id="152316"/>
    <lineage>
        <taxon>Eukaryota</taxon>
        <taxon>Fungi</taxon>
        <taxon>Dikarya</taxon>
        <taxon>Ascomycota</taxon>
        <taxon>Pezizomycotina</taxon>
        <taxon>Sordariomycetes</taxon>
        <taxon>Xylariomycetidae</taxon>
        <taxon>Amphisphaeriales</taxon>
        <taxon>Sporocadaceae</taxon>
        <taxon>Truncatella</taxon>
    </lineage>
</organism>
<proteinExistence type="predicted"/>